<dbReference type="HOGENOM" id="CLU_079417_6_1_4"/>
<dbReference type="InterPro" id="IPR012312">
    <property type="entry name" value="Hemerythrin-like"/>
</dbReference>
<name>A2SEG9_METPP</name>
<evidence type="ECO:0000313" key="3">
    <source>
        <dbReference type="Proteomes" id="UP000000366"/>
    </source>
</evidence>
<proteinExistence type="predicted"/>
<keyword evidence="3" id="KW-1185">Reference proteome</keyword>
<sequence length="169" mass="19510">MSASLFDLLHESHEIQRQLCRRLTAARASTAQREQVFLQLKVELEAHAAAEERFLYVPLLMTDPGLSSSRHALSEHHQIEELCEELSVSDKQGEAWLDTAKRLGEKVRHHLKEEERKFFKVAGRILDVDKKDMLGRRYQKDLVRMRKKYAADYQRVDVSSAGEVVAAPR</sequence>
<evidence type="ECO:0000259" key="1">
    <source>
        <dbReference type="Pfam" id="PF01814"/>
    </source>
</evidence>
<dbReference type="KEGG" id="mpt:Mpe_A0996"/>
<dbReference type="RefSeq" id="WP_011828596.1">
    <property type="nucleotide sequence ID" value="NC_008825.1"/>
</dbReference>
<evidence type="ECO:0000313" key="2">
    <source>
        <dbReference type="EMBL" id="ABM93958.1"/>
    </source>
</evidence>
<dbReference type="Proteomes" id="UP000000366">
    <property type="component" value="Chromosome"/>
</dbReference>
<protein>
    <recommendedName>
        <fullName evidence="1">Hemerythrin-like domain-containing protein</fullName>
    </recommendedName>
</protein>
<dbReference type="Pfam" id="PF01814">
    <property type="entry name" value="Hemerythrin"/>
    <property type="match status" value="1"/>
</dbReference>
<dbReference type="Gene3D" id="1.20.120.520">
    <property type="entry name" value="nmb1532 protein domain like"/>
    <property type="match status" value="1"/>
</dbReference>
<organism evidence="2 3">
    <name type="scientific">Methylibium petroleiphilum (strain ATCC BAA-1232 / LMG 22953 / PM1)</name>
    <dbReference type="NCBI Taxonomy" id="420662"/>
    <lineage>
        <taxon>Bacteria</taxon>
        <taxon>Pseudomonadati</taxon>
        <taxon>Pseudomonadota</taxon>
        <taxon>Betaproteobacteria</taxon>
        <taxon>Burkholderiales</taxon>
        <taxon>Sphaerotilaceae</taxon>
        <taxon>Methylibium</taxon>
    </lineage>
</organism>
<gene>
    <name evidence="2" type="ordered locus">Mpe_A0996</name>
</gene>
<feature type="domain" description="Hemerythrin-like" evidence="1">
    <location>
        <begin position="6"/>
        <end position="121"/>
    </location>
</feature>
<dbReference type="PANTHER" id="PTHR35585:SF1">
    <property type="entry name" value="HHE DOMAIN PROTEIN (AFU_ORTHOLOGUE AFUA_4G00730)"/>
    <property type="match status" value="1"/>
</dbReference>
<dbReference type="STRING" id="420662.Mpe_A0996"/>
<accession>A2SEG9</accession>
<dbReference type="AlphaFoldDB" id="A2SEG9"/>
<reference evidence="2 3" key="1">
    <citation type="journal article" date="2007" name="J. Bacteriol.">
        <title>Whole-genome analysis of the methyl tert-butyl ether-degrading beta-proteobacterium Methylibium petroleiphilum PM1.</title>
        <authorList>
            <person name="Kane S.R."/>
            <person name="Chakicherla A.Y."/>
            <person name="Chain P.S.G."/>
            <person name="Schmidt R."/>
            <person name="Shin M.W."/>
            <person name="Legler T.C."/>
            <person name="Scow K.M."/>
            <person name="Larimer F.W."/>
            <person name="Lucas S.M."/>
            <person name="Richardson P.M."/>
            <person name="Hristova K.R."/>
        </authorList>
    </citation>
    <scope>NUCLEOTIDE SEQUENCE [LARGE SCALE GENOMIC DNA]</scope>
    <source>
        <strain evidence="3">ATCC BAA-1232 / LMG 22953 / PM1</strain>
    </source>
</reference>
<dbReference type="PANTHER" id="PTHR35585">
    <property type="entry name" value="HHE DOMAIN PROTEIN (AFU_ORTHOLOGUE AFUA_4G00730)"/>
    <property type="match status" value="1"/>
</dbReference>
<dbReference type="eggNOG" id="COG5592">
    <property type="taxonomic scope" value="Bacteria"/>
</dbReference>
<dbReference type="EMBL" id="CP000555">
    <property type="protein sequence ID" value="ABM93958.1"/>
    <property type="molecule type" value="Genomic_DNA"/>
</dbReference>